<name>A0AAN8ASB7_ELEMC</name>
<gene>
    <name evidence="2" type="ORF">PBY51_011363</name>
</gene>
<reference evidence="2 3" key="2">
    <citation type="journal article" date="2023" name="Mol. Biol. Evol.">
        <title>Genomics of Secondarily Temperate Adaptation in the Only Non-Antarctic Icefish.</title>
        <authorList>
            <person name="Rivera-Colon A.G."/>
            <person name="Rayamajhi N."/>
            <person name="Minhas B.F."/>
            <person name="Madrigal G."/>
            <person name="Bilyk K.T."/>
            <person name="Yoon V."/>
            <person name="Hune M."/>
            <person name="Gregory S."/>
            <person name="Cheng C.H.C."/>
            <person name="Catchen J.M."/>
        </authorList>
    </citation>
    <scope>NUCLEOTIDE SEQUENCE [LARGE SCALE GENOMIC DNA]</scope>
    <source>
        <strain evidence="2">JMC-PN-2008</strain>
    </source>
</reference>
<organism evidence="2 3">
    <name type="scientific">Eleginops maclovinus</name>
    <name type="common">Patagonian blennie</name>
    <name type="synonym">Eleginus maclovinus</name>
    <dbReference type="NCBI Taxonomy" id="56733"/>
    <lineage>
        <taxon>Eukaryota</taxon>
        <taxon>Metazoa</taxon>
        <taxon>Chordata</taxon>
        <taxon>Craniata</taxon>
        <taxon>Vertebrata</taxon>
        <taxon>Euteleostomi</taxon>
        <taxon>Actinopterygii</taxon>
        <taxon>Neopterygii</taxon>
        <taxon>Teleostei</taxon>
        <taxon>Neoteleostei</taxon>
        <taxon>Acanthomorphata</taxon>
        <taxon>Eupercaria</taxon>
        <taxon>Perciformes</taxon>
        <taxon>Notothenioidei</taxon>
        <taxon>Eleginopidae</taxon>
        <taxon>Eleginops</taxon>
    </lineage>
</organism>
<feature type="region of interest" description="Disordered" evidence="1">
    <location>
        <begin position="60"/>
        <end position="87"/>
    </location>
</feature>
<reference evidence="2 3" key="1">
    <citation type="journal article" date="2023" name="Genes (Basel)">
        <title>Chromosome-Level Genome Assembly and Circadian Gene Repertoire of the Patagonia Blennie Eleginops maclovinus-The Closest Ancestral Proxy of Antarctic Cryonotothenioids.</title>
        <authorList>
            <person name="Cheng C.C."/>
            <person name="Rivera-Colon A.G."/>
            <person name="Minhas B.F."/>
            <person name="Wilson L."/>
            <person name="Rayamajhi N."/>
            <person name="Vargas-Chacoff L."/>
            <person name="Catchen J.M."/>
        </authorList>
    </citation>
    <scope>NUCLEOTIDE SEQUENCE [LARGE SCALE GENOMIC DNA]</scope>
    <source>
        <strain evidence="2">JMC-PN-2008</strain>
    </source>
</reference>
<accession>A0AAN8ASB7</accession>
<evidence type="ECO:0000313" key="2">
    <source>
        <dbReference type="EMBL" id="KAK5866819.1"/>
    </source>
</evidence>
<dbReference type="AlphaFoldDB" id="A0AAN8ASB7"/>
<sequence length="87" mass="9506">MAAPDPSNDLVDFTLNLCPETCSFATNMKTNKQCCQQIAQTVKELEQLILTIKYRGTGQASPALEHSEGSLLQPHLCQDADGENQPN</sequence>
<comment type="caution">
    <text evidence="2">The sequence shown here is derived from an EMBL/GenBank/DDBJ whole genome shotgun (WGS) entry which is preliminary data.</text>
</comment>
<dbReference type="EMBL" id="JAUZQC010000008">
    <property type="protein sequence ID" value="KAK5866819.1"/>
    <property type="molecule type" value="Genomic_DNA"/>
</dbReference>
<protein>
    <submittedName>
        <fullName evidence="2">Uncharacterized protein</fullName>
    </submittedName>
</protein>
<proteinExistence type="predicted"/>
<dbReference type="Proteomes" id="UP001346869">
    <property type="component" value="Unassembled WGS sequence"/>
</dbReference>
<evidence type="ECO:0000313" key="3">
    <source>
        <dbReference type="Proteomes" id="UP001346869"/>
    </source>
</evidence>
<keyword evidence="3" id="KW-1185">Reference proteome</keyword>
<evidence type="ECO:0000256" key="1">
    <source>
        <dbReference type="SAM" id="MobiDB-lite"/>
    </source>
</evidence>